<dbReference type="Proteomes" id="UP000324133">
    <property type="component" value="Unassembled WGS sequence"/>
</dbReference>
<dbReference type="OrthoDB" id="894186at2"/>
<protein>
    <submittedName>
        <fullName evidence="2">Uncharacterized protein</fullName>
    </submittedName>
</protein>
<proteinExistence type="predicted"/>
<dbReference type="EMBL" id="VKKY01000001">
    <property type="protein sequence ID" value="KAA3439316.1"/>
    <property type="molecule type" value="Genomic_DNA"/>
</dbReference>
<sequence>MEKRILAVLVLLFAASTTFAQTPADSSKTEEKLELGPRLKLKNKPGDSAFKFRLPNQNSPEILKKYGEAKEEETPIYSNMPMAKYTNKREDIPNHKADESATKYHLLKKRYKVLPLPTEPEVPAQGGE</sequence>
<keyword evidence="1" id="KW-0732">Signal</keyword>
<name>A0A5B6TH30_9BACT</name>
<comment type="caution">
    <text evidence="2">The sequence shown here is derived from an EMBL/GenBank/DDBJ whole genome shotgun (WGS) entry which is preliminary data.</text>
</comment>
<evidence type="ECO:0000313" key="2">
    <source>
        <dbReference type="EMBL" id="KAA3439316.1"/>
    </source>
</evidence>
<organism evidence="2 3">
    <name type="scientific">Rufibacter hautae</name>
    <dbReference type="NCBI Taxonomy" id="2595005"/>
    <lineage>
        <taxon>Bacteria</taxon>
        <taxon>Pseudomonadati</taxon>
        <taxon>Bacteroidota</taxon>
        <taxon>Cytophagia</taxon>
        <taxon>Cytophagales</taxon>
        <taxon>Hymenobacteraceae</taxon>
        <taxon>Rufibacter</taxon>
    </lineage>
</organism>
<feature type="chain" id="PRO_5022902883" evidence="1">
    <location>
        <begin position="21"/>
        <end position="128"/>
    </location>
</feature>
<gene>
    <name evidence="2" type="ORF">FOA19_01125</name>
</gene>
<reference evidence="2 3" key="1">
    <citation type="submission" date="2019-07" db="EMBL/GenBank/DDBJ databases">
        <title>Rufibacter sp. nov., isolated from lake sediment.</title>
        <authorList>
            <person name="Qu J.-H."/>
        </authorList>
    </citation>
    <scope>NUCLEOTIDE SEQUENCE [LARGE SCALE GENOMIC DNA]</scope>
    <source>
        <strain evidence="2 3">NBS58-1</strain>
    </source>
</reference>
<feature type="signal peptide" evidence="1">
    <location>
        <begin position="1"/>
        <end position="20"/>
    </location>
</feature>
<accession>A0A5B6TH30</accession>
<evidence type="ECO:0000256" key="1">
    <source>
        <dbReference type="SAM" id="SignalP"/>
    </source>
</evidence>
<dbReference type="AlphaFoldDB" id="A0A5B6TH30"/>
<dbReference type="RefSeq" id="WP_149088960.1">
    <property type="nucleotide sequence ID" value="NZ_VKKY01000001.1"/>
</dbReference>
<keyword evidence="3" id="KW-1185">Reference proteome</keyword>
<evidence type="ECO:0000313" key="3">
    <source>
        <dbReference type="Proteomes" id="UP000324133"/>
    </source>
</evidence>